<sequence>MVLIMTDKLQTTLIRPFNSPLECGLRMLYVLDACAGQAADLQRLISYDYLLVHSGDVVGGPESLHPAVPFRGSEFLIKRNLVQAGLNQMYSRELLLKTFDITGILYRATALTSAFLALMKTSYARDLRERSSWVIQRFGMLSDAELANYMSENVGRWGGEFERLSALNELEL</sequence>
<dbReference type="EMBL" id="NFSB01000090">
    <property type="protein sequence ID" value="OUM23838.1"/>
    <property type="molecule type" value="Genomic_DNA"/>
</dbReference>
<proteinExistence type="predicted"/>
<comment type="caution">
    <text evidence="1">The sequence shown here is derived from an EMBL/GenBank/DDBJ whole genome shotgun (WGS) entry which is preliminary data.</text>
</comment>
<evidence type="ECO:0008006" key="3">
    <source>
        <dbReference type="Google" id="ProtNLM"/>
    </source>
</evidence>
<dbReference type="Pfam" id="PF20288">
    <property type="entry name" value="MC2"/>
    <property type="match status" value="1"/>
</dbReference>
<gene>
    <name evidence="1" type="ORF">B8W72_28480</name>
</gene>
<name>A0A1Y3KDD8_PSEPU</name>
<reference evidence="1 2" key="1">
    <citation type="submission" date="2017-05" db="EMBL/GenBank/DDBJ databases">
        <title>Whole genome sequence of Pseudomonas putida isolate 1312 commercialized as a biostimulant.</title>
        <authorList>
            <person name="Crovadore J."/>
            <person name="Blanc P."/>
            <person name="Chablais R."/>
            <person name="Cochard B."/>
            <person name="Grizard D."/>
            <person name="Lefort F."/>
        </authorList>
    </citation>
    <scope>NUCLEOTIDE SEQUENCE [LARGE SCALE GENOMIC DNA]</scope>
    <source>
        <strain evidence="1 2">1312</strain>
    </source>
</reference>
<accession>A0A1Y3KDD8</accession>
<evidence type="ECO:0000313" key="2">
    <source>
        <dbReference type="Proteomes" id="UP000196082"/>
    </source>
</evidence>
<dbReference type="AlphaFoldDB" id="A0A1Y3KDD8"/>
<dbReference type="Proteomes" id="UP000196082">
    <property type="component" value="Unassembled WGS sequence"/>
</dbReference>
<organism evidence="1 2">
    <name type="scientific">Pseudomonas putida</name>
    <name type="common">Arthrobacter siderocapsulatus</name>
    <dbReference type="NCBI Taxonomy" id="303"/>
    <lineage>
        <taxon>Bacteria</taxon>
        <taxon>Pseudomonadati</taxon>
        <taxon>Pseudomonadota</taxon>
        <taxon>Gammaproteobacteria</taxon>
        <taxon>Pseudomonadales</taxon>
        <taxon>Pseudomonadaceae</taxon>
        <taxon>Pseudomonas</taxon>
    </lineage>
</organism>
<dbReference type="InterPro" id="IPR046904">
    <property type="entry name" value="ABC-3C_MC2"/>
</dbReference>
<protein>
    <recommendedName>
        <fullName evidence="3">Threonine efflux protein</fullName>
    </recommendedName>
</protein>
<evidence type="ECO:0000313" key="1">
    <source>
        <dbReference type="EMBL" id="OUM23838.1"/>
    </source>
</evidence>